<dbReference type="EMBL" id="CAFBQP010000033">
    <property type="protein sequence ID" value="CAB5061126.1"/>
    <property type="molecule type" value="Genomic_DNA"/>
</dbReference>
<dbReference type="InterPro" id="IPR023606">
    <property type="entry name" value="CoA-Trfase_III_dom_1_sf"/>
</dbReference>
<dbReference type="Gene3D" id="3.40.50.10540">
    <property type="entry name" value="Crotonobetainyl-coa:carnitine coa-transferase, domain 1"/>
    <property type="match status" value="2"/>
</dbReference>
<name>A0A6J6SNN6_9ZZZZ</name>
<evidence type="ECO:0000256" key="1">
    <source>
        <dbReference type="ARBA" id="ARBA00022679"/>
    </source>
</evidence>
<dbReference type="SUPFAM" id="SSF89796">
    <property type="entry name" value="CoA-transferase family III (CaiB/BaiF)"/>
    <property type="match status" value="2"/>
</dbReference>
<dbReference type="PANTHER" id="PTHR48207">
    <property type="entry name" value="SUCCINATE--HYDROXYMETHYLGLUTARATE COA-TRANSFERASE"/>
    <property type="match status" value="1"/>
</dbReference>
<evidence type="ECO:0000313" key="2">
    <source>
        <dbReference type="EMBL" id="CAB4736521.1"/>
    </source>
</evidence>
<dbReference type="Pfam" id="PF02515">
    <property type="entry name" value="CoA_transf_3"/>
    <property type="match status" value="2"/>
</dbReference>
<dbReference type="InterPro" id="IPR044855">
    <property type="entry name" value="CoA-Trfase_III_dom3_sf"/>
</dbReference>
<organism evidence="2">
    <name type="scientific">freshwater metagenome</name>
    <dbReference type="NCBI Taxonomy" id="449393"/>
    <lineage>
        <taxon>unclassified sequences</taxon>
        <taxon>metagenomes</taxon>
        <taxon>ecological metagenomes</taxon>
    </lineage>
</organism>
<sequence length="788" mass="84571">MLSPYRVLDLTNERGQLAGAVLAMLGAEVIAVEPPGGSTSRTLAPFAGGLEGPNASLHHWAYNRGKRSVVLDLAGSPADRKTFLDLVRGADVLIESALPGEWAALGLGYENLKQVNPALVYASLSAFGQAGPKATWAATDLTVWAAAGPMAITGDNDRAPVRVPSNPAWAQGATELAGAIVAALYERARSGHGQHLDVSAQVSAMQSSQSNVLAVPNNADQHTRGAGGAQAGSFFIRLFWPCADGFVSVLFLFGSAIGPATRRLMEWVHEEGFCDEVMLNKDWIAYTELLFGGIEPPEEYERVKQAVGKFCMSKTKLELLDGAMARRCLIAPVKTMAEVYEIDQLSYRGYWQEVDSVRYPGAWAHMSETPLRNLGPAPLLGADTAAVLAEPRRTPAAPPAVSPAPSARPLEGLKVLDFCWVVAGPTATRILTDLGATVVRVESSRRIDTARTLGPYKDGVTDLERSAQFSSLNAGKLGLSVDPSTPEGRSVIHDLVRWADVVTESFSPKAMKAWGLDYENLRQVNPSIVMLSSCLFGQEGPLAGFAGFGTMAAAMAGFFGITGWADRPPCGPYGAFTDYVSPRFAVATLLAALDHRRRTGVGQYIDFAQAEAATHLLAPALLDCDVNHNVWQREGNADPHHHPHGVFRSAGEDRWVAIACSTDAQRAALAAVVGELDEVAIEEWTSKRSPDEATELLQSLGVPSHGVQNSVEAVVDPQLLHRNHFRQFDHPMMETVVIEGPRMAFSRSNADVLARGPMLGEHTVDVLTGILGYDEDRLVDLLTSGAME</sequence>
<dbReference type="PANTHER" id="PTHR48207:SF3">
    <property type="entry name" value="SUCCINATE--HYDROXYMETHYLGLUTARATE COA-TRANSFERASE"/>
    <property type="match status" value="1"/>
</dbReference>
<reference evidence="2" key="1">
    <citation type="submission" date="2020-05" db="EMBL/GenBank/DDBJ databases">
        <authorList>
            <person name="Chiriac C."/>
            <person name="Salcher M."/>
            <person name="Ghai R."/>
            <person name="Kavagutti S V."/>
        </authorList>
    </citation>
    <scope>NUCLEOTIDE SEQUENCE</scope>
</reference>
<dbReference type="Gene3D" id="3.30.1540.10">
    <property type="entry name" value="formyl-coa transferase, domain 3"/>
    <property type="match status" value="2"/>
</dbReference>
<gene>
    <name evidence="2" type="ORF">UFOPK2806_00074</name>
    <name evidence="3" type="ORF">UFOPK4306_01028</name>
</gene>
<dbReference type="InterPro" id="IPR050483">
    <property type="entry name" value="CoA-transferase_III_domain"/>
</dbReference>
<protein>
    <submittedName>
        <fullName evidence="2">Unannotated protein</fullName>
    </submittedName>
</protein>
<evidence type="ECO:0000313" key="3">
    <source>
        <dbReference type="EMBL" id="CAB5061126.1"/>
    </source>
</evidence>
<dbReference type="GO" id="GO:0008410">
    <property type="term" value="F:CoA-transferase activity"/>
    <property type="evidence" value="ECO:0007669"/>
    <property type="project" value="TreeGrafter"/>
</dbReference>
<dbReference type="InterPro" id="IPR003673">
    <property type="entry name" value="CoA-Trfase_fam_III"/>
</dbReference>
<accession>A0A6J6SNN6</accession>
<dbReference type="AlphaFoldDB" id="A0A6J6SNN6"/>
<dbReference type="EMBL" id="CAEZYY010000001">
    <property type="protein sequence ID" value="CAB4736521.1"/>
    <property type="molecule type" value="Genomic_DNA"/>
</dbReference>
<keyword evidence="1" id="KW-0808">Transferase</keyword>
<proteinExistence type="predicted"/>